<evidence type="ECO:0000256" key="1">
    <source>
        <dbReference type="ARBA" id="ARBA00004123"/>
    </source>
</evidence>
<dbReference type="Gene3D" id="1.10.150.20">
    <property type="entry name" value="5' to 3' exonuclease, C-terminal subdomain"/>
    <property type="match status" value="1"/>
</dbReference>
<feature type="region of interest" description="Disordered" evidence="7">
    <location>
        <begin position="736"/>
        <end position="816"/>
    </location>
</feature>
<dbReference type="Proteomes" id="UP000747110">
    <property type="component" value="Unassembled WGS sequence"/>
</dbReference>
<evidence type="ECO:0000259" key="8">
    <source>
        <dbReference type="PROSITE" id="PS50173"/>
    </source>
</evidence>
<dbReference type="InterPro" id="IPR043502">
    <property type="entry name" value="DNA/RNA_pol_sf"/>
</dbReference>
<keyword evidence="6" id="KW-0539">Nucleus</keyword>
<dbReference type="AlphaFoldDB" id="A0A8J4C7T4"/>
<dbReference type="GO" id="GO:0005657">
    <property type="term" value="C:replication fork"/>
    <property type="evidence" value="ECO:0007669"/>
    <property type="project" value="TreeGrafter"/>
</dbReference>
<feature type="compositionally biased region" description="Low complexity" evidence="7">
    <location>
        <begin position="688"/>
        <end position="700"/>
    </location>
</feature>
<gene>
    <name evidence="9" type="ORF">Vretifemale_6563</name>
</gene>
<keyword evidence="10" id="KW-1185">Reference proteome</keyword>
<organism evidence="9 10">
    <name type="scientific">Volvox reticuliferus</name>
    <dbReference type="NCBI Taxonomy" id="1737510"/>
    <lineage>
        <taxon>Eukaryota</taxon>
        <taxon>Viridiplantae</taxon>
        <taxon>Chlorophyta</taxon>
        <taxon>core chlorophytes</taxon>
        <taxon>Chlorophyceae</taxon>
        <taxon>CS clade</taxon>
        <taxon>Chlamydomonadales</taxon>
        <taxon>Volvocaceae</taxon>
        <taxon>Volvox</taxon>
    </lineage>
</organism>
<feature type="domain" description="UmuC" evidence="8">
    <location>
        <begin position="343"/>
        <end position="404"/>
    </location>
</feature>
<feature type="compositionally biased region" description="Acidic residues" evidence="7">
    <location>
        <begin position="793"/>
        <end position="809"/>
    </location>
</feature>
<dbReference type="SUPFAM" id="SSF56672">
    <property type="entry name" value="DNA/RNA polymerases"/>
    <property type="match status" value="1"/>
</dbReference>
<dbReference type="InterPro" id="IPR043128">
    <property type="entry name" value="Rev_trsase/Diguanyl_cyclase"/>
</dbReference>
<dbReference type="GO" id="GO:0046872">
    <property type="term" value="F:metal ion binding"/>
    <property type="evidence" value="ECO:0007669"/>
    <property type="project" value="UniProtKB-KW"/>
</dbReference>
<keyword evidence="3" id="KW-0479">Metal-binding</keyword>
<dbReference type="EMBL" id="BNCP01000010">
    <property type="protein sequence ID" value="GIL77155.1"/>
    <property type="molecule type" value="Genomic_DNA"/>
</dbReference>
<dbReference type="GO" id="GO:0005634">
    <property type="term" value="C:nucleus"/>
    <property type="evidence" value="ECO:0007669"/>
    <property type="project" value="UniProtKB-SubCell"/>
</dbReference>
<feature type="region of interest" description="Disordered" evidence="7">
    <location>
        <begin position="114"/>
        <end position="201"/>
    </location>
</feature>
<keyword evidence="2" id="KW-0808">Transferase</keyword>
<name>A0A8J4C7T4_9CHLO</name>
<accession>A0A8J4C7T4</accession>
<dbReference type="GO" id="GO:0009314">
    <property type="term" value="P:response to radiation"/>
    <property type="evidence" value="ECO:0007669"/>
    <property type="project" value="TreeGrafter"/>
</dbReference>
<evidence type="ECO:0000256" key="7">
    <source>
        <dbReference type="SAM" id="MobiDB-lite"/>
    </source>
</evidence>
<keyword evidence="4" id="KW-0227">DNA damage</keyword>
<dbReference type="Pfam" id="PF00817">
    <property type="entry name" value="IMS"/>
    <property type="match status" value="2"/>
</dbReference>
<sequence length="816" mass="84062">GRASIPYLKAMGAVSKAEAQRRCPGLVIKPMRTERYRRVAEQLHASLRRFAPDGQVEKTSYDDFYLDVTAACGGAEPTASRTWAGIETGQMPGAGTPGADAACVEGSSFAGVPPGAADASMSHGCSRALHGRTPPQPPQLGEPSRGGIAAGGHRGPALVPAGERNPAEGTGGGGAGGGGGAADGGAGGGGGEAPSDPWKVGAVGLGLGLDSDGEEDGRELHDMNYYNLRSVDGDGKGPGLHLDLDLDLDPEQDLGLGLDRCTFKDAEMQFNAPADELCLASLQQLQHQNQGEPQHEPKQRLLGRQDQLPGNGQQDAPAHVHVVGGGCWAAVEPWLRRGVGIARRLRAALKAELSLTVSVGVAPTKLSARLAGPSHKPDGITVVPAARLREFMAGVRIKSVPTLARKTGDQVVSELGVERVGQLAAWPRCELIARFGPQLGNLLADLPYGGAVAAAGSAGSGGACGGAVRERGPQKSIVVERSFPPITRFGGVKEALVPMVGALWERMVEDAMANRRAPAKLLLTWRQGYGAPKTKSADLSVQALQALKAAAAGAAAAAAPQEAAVSPPGRGGGDGGCGPSATIALPVPSALPAAAPAVHTANLSSINNLVSSSSAAAARWMEPGAVSSATYQGCRALLEGTAAIFKLGLGSMRNAMQVTRLAVAVSYGAIDPMDAVVGQRPISEFTKQLQPRQHQQLQQHQQHRRQWGAAAGPLPYPAAATITPARSVQPTAEAARKLQSALPASPSPPLARTSGEAQPGLLPYEMERGGRGGGIGRSGQAGDSQVVRAEEMGTPDEDDEYENDEDNDVLDFSFVK</sequence>
<evidence type="ECO:0000256" key="6">
    <source>
        <dbReference type="ARBA" id="ARBA00023242"/>
    </source>
</evidence>
<dbReference type="GO" id="GO:0003887">
    <property type="term" value="F:DNA-directed DNA polymerase activity"/>
    <property type="evidence" value="ECO:0007669"/>
    <property type="project" value="TreeGrafter"/>
</dbReference>
<protein>
    <recommendedName>
        <fullName evidence="8">UmuC domain-containing protein</fullName>
    </recommendedName>
</protein>
<feature type="non-terminal residue" evidence="9">
    <location>
        <position position="816"/>
    </location>
</feature>
<dbReference type="InterPro" id="IPR052230">
    <property type="entry name" value="DNA_polymerase_eta"/>
</dbReference>
<comment type="caution">
    <text evidence="9">The sequence shown here is derived from an EMBL/GenBank/DDBJ whole genome shotgun (WGS) entry which is preliminary data.</text>
</comment>
<comment type="subcellular location">
    <subcellularLocation>
        <location evidence="1">Nucleus</location>
    </subcellularLocation>
</comment>
<evidence type="ECO:0000256" key="5">
    <source>
        <dbReference type="ARBA" id="ARBA00023204"/>
    </source>
</evidence>
<feature type="domain" description="UmuC" evidence="8">
    <location>
        <begin position="18"/>
        <end position="69"/>
    </location>
</feature>
<keyword evidence="5" id="KW-0234">DNA repair</keyword>
<dbReference type="InterPro" id="IPR001126">
    <property type="entry name" value="UmuC"/>
</dbReference>
<evidence type="ECO:0000256" key="4">
    <source>
        <dbReference type="ARBA" id="ARBA00022763"/>
    </source>
</evidence>
<evidence type="ECO:0000256" key="2">
    <source>
        <dbReference type="ARBA" id="ARBA00022679"/>
    </source>
</evidence>
<dbReference type="OrthoDB" id="514856at2759"/>
<dbReference type="Gene3D" id="3.30.70.270">
    <property type="match status" value="2"/>
</dbReference>
<dbReference type="PROSITE" id="PS50173">
    <property type="entry name" value="UMUC"/>
    <property type="match status" value="2"/>
</dbReference>
<dbReference type="PANTHER" id="PTHR45873">
    <property type="entry name" value="DNA POLYMERASE ETA"/>
    <property type="match status" value="1"/>
</dbReference>
<feature type="region of interest" description="Disordered" evidence="7">
    <location>
        <begin position="686"/>
        <end position="714"/>
    </location>
</feature>
<dbReference type="GO" id="GO:0006281">
    <property type="term" value="P:DNA repair"/>
    <property type="evidence" value="ECO:0007669"/>
    <property type="project" value="UniProtKB-KW"/>
</dbReference>
<dbReference type="GO" id="GO:0042276">
    <property type="term" value="P:error-prone translesion synthesis"/>
    <property type="evidence" value="ECO:0007669"/>
    <property type="project" value="TreeGrafter"/>
</dbReference>
<dbReference type="PANTHER" id="PTHR45873:SF1">
    <property type="entry name" value="DNA POLYMERASE ETA"/>
    <property type="match status" value="1"/>
</dbReference>
<reference evidence="9" key="1">
    <citation type="journal article" date="2021" name="Proc. Natl. Acad. Sci. U.S.A.">
        <title>Three genomes in the algal genus Volvox reveal the fate of a haploid sex-determining region after a transition to homothallism.</title>
        <authorList>
            <person name="Yamamoto K."/>
            <person name="Hamaji T."/>
            <person name="Kawai-Toyooka H."/>
            <person name="Matsuzaki R."/>
            <person name="Takahashi F."/>
            <person name="Nishimura Y."/>
            <person name="Kawachi M."/>
            <person name="Noguchi H."/>
            <person name="Minakuchi Y."/>
            <person name="Umen J.G."/>
            <person name="Toyoda A."/>
            <person name="Nozaki H."/>
        </authorList>
    </citation>
    <scope>NUCLEOTIDE SEQUENCE</scope>
    <source>
        <strain evidence="9">NIES-3786</strain>
    </source>
</reference>
<dbReference type="Gene3D" id="3.40.1170.60">
    <property type="match status" value="1"/>
</dbReference>
<evidence type="ECO:0000313" key="10">
    <source>
        <dbReference type="Proteomes" id="UP000747110"/>
    </source>
</evidence>
<evidence type="ECO:0000256" key="3">
    <source>
        <dbReference type="ARBA" id="ARBA00022723"/>
    </source>
</evidence>
<dbReference type="GO" id="GO:0035861">
    <property type="term" value="C:site of double-strand break"/>
    <property type="evidence" value="ECO:0007669"/>
    <property type="project" value="TreeGrafter"/>
</dbReference>
<feature type="compositionally biased region" description="Gly residues" evidence="7">
    <location>
        <begin position="169"/>
        <end position="192"/>
    </location>
</feature>
<evidence type="ECO:0000313" key="9">
    <source>
        <dbReference type="EMBL" id="GIL77155.1"/>
    </source>
</evidence>
<proteinExistence type="predicted"/>